<organism evidence="4 5">
    <name type="scientific">Gossypium australe</name>
    <dbReference type="NCBI Taxonomy" id="47621"/>
    <lineage>
        <taxon>Eukaryota</taxon>
        <taxon>Viridiplantae</taxon>
        <taxon>Streptophyta</taxon>
        <taxon>Embryophyta</taxon>
        <taxon>Tracheophyta</taxon>
        <taxon>Spermatophyta</taxon>
        <taxon>Magnoliopsida</taxon>
        <taxon>eudicotyledons</taxon>
        <taxon>Gunneridae</taxon>
        <taxon>Pentapetalae</taxon>
        <taxon>rosids</taxon>
        <taxon>malvids</taxon>
        <taxon>Malvales</taxon>
        <taxon>Malvaceae</taxon>
        <taxon>Malvoideae</taxon>
        <taxon>Gossypium</taxon>
    </lineage>
</organism>
<feature type="compositionally biased region" description="Basic and acidic residues" evidence="2">
    <location>
        <begin position="74"/>
        <end position="84"/>
    </location>
</feature>
<keyword evidence="5" id="KW-1185">Reference proteome</keyword>
<keyword evidence="1" id="KW-0863">Zinc-finger</keyword>
<keyword evidence="1" id="KW-0479">Metal-binding</keyword>
<dbReference type="PROSITE" id="PS50158">
    <property type="entry name" value="ZF_CCHC"/>
    <property type="match status" value="1"/>
</dbReference>
<dbReference type="Proteomes" id="UP000325315">
    <property type="component" value="Unassembled WGS sequence"/>
</dbReference>
<dbReference type="InterPro" id="IPR001878">
    <property type="entry name" value="Znf_CCHC"/>
</dbReference>
<proteinExistence type="predicted"/>
<protein>
    <submittedName>
        <fullName evidence="4">Zinc finger CCHC domain-containing 8</fullName>
    </submittedName>
</protein>
<keyword evidence="1" id="KW-0862">Zinc</keyword>
<dbReference type="GO" id="GO:0003676">
    <property type="term" value="F:nucleic acid binding"/>
    <property type="evidence" value="ECO:0007669"/>
    <property type="project" value="InterPro"/>
</dbReference>
<feature type="compositionally biased region" description="Basic and acidic residues" evidence="2">
    <location>
        <begin position="41"/>
        <end position="56"/>
    </location>
</feature>
<evidence type="ECO:0000313" key="4">
    <source>
        <dbReference type="EMBL" id="KAA3466561.1"/>
    </source>
</evidence>
<dbReference type="SMART" id="SM00343">
    <property type="entry name" value="ZnF_C2HC"/>
    <property type="match status" value="1"/>
</dbReference>
<dbReference type="PANTHER" id="PTHR34482">
    <property type="entry name" value="DNA DAMAGE-INDUCIBLE PROTEIN 1-LIKE"/>
    <property type="match status" value="1"/>
</dbReference>
<evidence type="ECO:0000259" key="3">
    <source>
        <dbReference type="PROSITE" id="PS50158"/>
    </source>
</evidence>
<dbReference type="OrthoDB" id="10019697at2759"/>
<dbReference type="AlphaFoldDB" id="A0A5B6VC30"/>
<accession>A0A5B6VC30</accession>
<sequence length="131" mass="14925">MEHESCVRFEDGLRDDLRVLIAPQREREFAVLVEKAKIAEEVKRTEKLNQDRDRGGNNRNFGSSGATRRTQKRPRPDGPKQEEKLVAANHTPKYARCGKFHAGECWAGSGKCFRCGSTDHQVRNCLQQRDG</sequence>
<dbReference type="PANTHER" id="PTHR34482:SF36">
    <property type="entry name" value="RETROTRANSPOSON GAG DOMAIN-CONTAINING PROTEIN"/>
    <property type="match status" value="1"/>
</dbReference>
<reference evidence="5" key="1">
    <citation type="journal article" date="2019" name="Plant Biotechnol. J.">
        <title>Genome sequencing of the Australian wild diploid species Gossypium australe highlights disease resistance and delayed gland morphogenesis.</title>
        <authorList>
            <person name="Cai Y."/>
            <person name="Cai X."/>
            <person name="Wang Q."/>
            <person name="Wang P."/>
            <person name="Zhang Y."/>
            <person name="Cai C."/>
            <person name="Xu Y."/>
            <person name="Wang K."/>
            <person name="Zhou Z."/>
            <person name="Wang C."/>
            <person name="Geng S."/>
            <person name="Li B."/>
            <person name="Dong Q."/>
            <person name="Hou Y."/>
            <person name="Wang H."/>
            <person name="Ai P."/>
            <person name="Liu Z."/>
            <person name="Yi F."/>
            <person name="Sun M."/>
            <person name="An G."/>
            <person name="Cheng J."/>
            <person name="Zhang Y."/>
            <person name="Shi Q."/>
            <person name="Xie Y."/>
            <person name="Shi X."/>
            <person name="Chang Y."/>
            <person name="Huang F."/>
            <person name="Chen Y."/>
            <person name="Hong S."/>
            <person name="Mi L."/>
            <person name="Sun Q."/>
            <person name="Zhang L."/>
            <person name="Zhou B."/>
            <person name="Peng R."/>
            <person name="Zhang X."/>
            <person name="Liu F."/>
        </authorList>
    </citation>
    <scope>NUCLEOTIDE SEQUENCE [LARGE SCALE GENOMIC DNA]</scope>
    <source>
        <strain evidence="5">cv. PA1801</strain>
    </source>
</reference>
<feature type="region of interest" description="Disordered" evidence="2">
    <location>
        <begin position="41"/>
        <end position="84"/>
    </location>
</feature>
<name>A0A5B6VC30_9ROSI</name>
<dbReference type="EMBL" id="SMMG02000007">
    <property type="protein sequence ID" value="KAA3466561.1"/>
    <property type="molecule type" value="Genomic_DNA"/>
</dbReference>
<feature type="domain" description="CCHC-type" evidence="3">
    <location>
        <begin position="111"/>
        <end position="125"/>
    </location>
</feature>
<gene>
    <name evidence="4" type="ORF">EPI10_001645</name>
</gene>
<evidence type="ECO:0000256" key="1">
    <source>
        <dbReference type="PROSITE-ProRule" id="PRU00047"/>
    </source>
</evidence>
<dbReference type="GO" id="GO:0008270">
    <property type="term" value="F:zinc ion binding"/>
    <property type="evidence" value="ECO:0007669"/>
    <property type="project" value="UniProtKB-KW"/>
</dbReference>
<evidence type="ECO:0000256" key="2">
    <source>
        <dbReference type="SAM" id="MobiDB-lite"/>
    </source>
</evidence>
<evidence type="ECO:0000313" key="5">
    <source>
        <dbReference type="Proteomes" id="UP000325315"/>
    </source>
</evidence>
<comment type="caution">
    <text evidence="4">The sequence shown here is derived from an EMBL/GenBank/DDBJ whole genome shotgun (WGS) entry which is preliminary data.</text>
</comment>